<reference evidence="10" key="1">
    <citation type="submission" date="2016-10" db="EMBL/GenBank/DDBJ databases">
        <authorList>
            <person name="de Groot N.N."/>
        </authorList>
    </citation>
    <scope>NUCLEOTIDE SEQUENCE [LARGE SCALE GENOMIC DNA]</scope>
    <source>
        <strain evidence="10">DSM 20639</strain>
    </source>
</reference>
<dbReference type="GO" id="GO:0005524">
    <property type="term" value="F:ATP binding"/>
    <property type="evidence" value="ECO:0007669"/>
    <property type="project" value="UniProtKB-KW"/>
</dbReference>
<keyword evidence="5" id="KW-1278">Translocase</keyword>
<organism evidence="10 11">
    <name type="scientific">Actinobaculum suis</name>
    <dbReference type="NCBI Taxonomy" id="1657"/>
    <lineage>
        <taxon>Bacteria</taxon>
        <taxon>Bacillati</taxon>
        <taxon>Actinomycetota</taxon>
        <taxon>Actinomycetes</taxon>
        <taxon>Actinomycetales</taxon>
        <taxon>Actinomycetaceae</taxon>
        <taxon>Actinobaculum</taxon>
    </lineage>
</organism>
<dbReference type="Gene3D" id="3.40.50.300">
    <property type="entry name" value="P-loop containing nucleotide triphosphate hydrolases"/>
    <property type="match status" value="1"/>
</dbReference>
<gene>
    <name evidence="9" type="ORF">R6G71_05820</name>
    <name evidence="10" type="ORF">SAMN05421878_11254</name>
</gene>
<evidence type="ECO:0000313" key="10">
    <source>
        <dbReference type="EMBL" id="SDE53947.1"/>
    </source>
</evidence>
<keyword evidence="3" id="KW-0547">Nucleotide-binding</keyword>
<keyword evidence="1" id="KW-0813">Transport</keyword>
<sequence length="400" mass="43150">MSIVSLQNVTKVFPGAETPSVDDVSLEIKEGEFLCLLGPSGCGKSTTLRMIAGLEPLTSGAISIGGKVVDDVVASRRVPAERRNLSLVFQSYALWPHMSVRENVEFGPRCQGLSRTETKQIVDESLEKLAITQYAQRYPAELSGGQQQRVAIARTLASRTNVMLLDEPLSNLDARLRLEMRSEFQRIHRETGSTMVFVTHDQWEAMTLATRIVVMNEGKIQQEGTPMEIYGRPANTFVAQFMGSPPINMIDAETAHGALGRWLQARGWQAHTAGFRPEDLRFVPVAAAGSAGTTGATGGNGQIRGTDASTRSPTAANASAGAAGVPADALRFEVEISGVLPTGGSWIIEAKEGDTTFFGTATRRPALEYGQRAIAWVEPEAIHLFNAAGNRIEPGQRTGR</sequence>
<dbReference type="InterPro" id="IPR027417">
    <property type="entry name" value="P-loop_NTPase"/>
</dbReference>
<dbReference type="GO" id="GO:0055052">
    <property type="term" value="C:ATP-binding cassette (ABC) transporter complex, substrate-binding subunit-containing"/>
    <property type="evidence" value="ECO:0007669"/>
    <property type="project" value="TreeGrafter"/>
</dbReference>
<dbReference type="PANTHER" id="PTHR43875:SF15">
    <property type="entry name" value="TREHALOSE IMPORT ATP-BINDING PROTEIN SUGC"/>
    <property type="match status" value="1"/>
</dbReference>
<protein>
    <submittedName>
        <fullName evidence="9">ABC transporter ATP-binding protein</fullName>
    </submittedName>
    <submittedName>
        <fullName evidence="10">Iron(III) transport system ATP-binding protein</fullName>
    </submittedName>
</protein>
<dbReference type="InterPro" id="IPR008995">
    <property type="entry name" value="Mo/tungstate-bd_C_term_dom"/>
</dbReference>
<dbReference type="SMART" id="SM00382">
    <property type="entry name" value="AAA"/>
    <property type="match status" value="1"/>
</dbReference>
<dbReference type="GO" id="GO:0016887">
    <property type="term" value="F:ATP hydrolysis activity"/>
    <property type="evidence" value="ECO:0007669"/>
    <property type="project" value="InterPro"/>
</dbReference>
<feature type="domain" description="ABC transporter" evidence="8">
    <location>
        <begin position="4"/>
        <end position="242"/>
    </location>
</feature>
<evidence type="ECO:0000256" key="7">
    <source>
        <dbReference type="SAM" id="MobiDB-lite"/>
    </source>
</evidence>
<evidence type="ECO:0000313" key="9">
    <source>
        <dbReference type="EMBL" id="MDY5153565.1"/>
    </source>
</evidence>
<dbReference type="InterPro" id="IPR017871">
    <property type="entry name" value="ABC_transporter-like_CS"/>
</dbReference>
<name>A0A1G7DR45_9ACTO</name>
<dbReference type="InterPro" id="IPR047641">
    <property type="entry name" value="ABC_transpr_MalK/UgpC-like"/>
</dbReference>
<feature type="region of interest" description="Disordered" evidence="7">
    <location>
        <begin position="293"/>
        <end position="319"/>
    </location>
</feature>
<accession>A0A1G7DR45</accession>
<dbReference type="SUPFAM" id="SSF52540">
    <property type="entry name" value="P-loop containing nucleoside triphosphate hydrolases"/>
    <property type="match status" value="1"/>
</dbReference>
<dbReference type="InterPro" id="IPR003439">
    <property type="entry name" value="ABC_transporter-like_ATP-bd"/>
</dbReference>
<dbReference type="Gene3D" id="2.40.50.100">
    <property type="match status" value="1"/>
</dbReference>
<evidence type="ECO:0000259" key="8">
    <source>
        <dbReference type="PROSITE" id="PS50893"/>
    </source>
</evidence>
<dbReference type="InterPro" id="IPR003593">
    <property type="entry name" value="AAA+_ATPase"/>
</dbReference>
<keyword evidence="11" id="KW-1185">Reference proteome</keyword>
<keyword evidence="4 10" id="KW-0067">ATP-binding</keyword>
<reference evidence="11" key="2">
    <citation type="submission" date="2016-10" db="EMBL/GenBank/DDBJ databases">
        <authorList>
            <person name="Varghese N."/>
        </authorList>
    </citation>
    <scope>NUCLEOTIDE SEQUENCE [LARGE SCALE GENOMIC DNA]</scope>
    <source>
        <strain evidence="11">DSM 20639</strain>
    </source>
</reference>
<evidence type="ECO:0000256" key="4">
    <source>
        <dbReference type="ARBA" id="ARBA00022840"/>
    </source>
</evidence>
<dbReference type="FunFam" id="3.40.50.300:FF:000042">
    <property type="entry name" value="Maltose/maltodextrin ABC transporter, ATP-binding protein"/>
    <property type="match status" value="1"/>
</dbReference>
<keyword evidence="6" id="KW-0472">Membrane</keyword>
<proteinExistence type="predicted"/>
<dbReference type="Proteomes" id="UP001273799">
    <property type="component" value="Unassembled WGS sequence"/>
</dbReference>
<dbReference type="PANTHER" id="PTHR43875">
    <property type="entry name" value="MALTODEXTRIN IMPORT ATP-BINDING PROTEIN MSMX"/>
    <property type="match status" value="1"/>
</dbReference>
<dbReference type="EMBL" id="JAWNFU010000003">
    <property type="protein sequence ID" value="MDY5153565.1"/>
    <property type="molecule type" value="Genomic_DNA"/>
</dbReference>
<evidence type="ECO:0000256" key="3">
    <source>
        <dbReference type="ARBA" id="ARBA00022741"/>
    </source>
</evidence>
<dbReference type="EMBL" id="FNAU01000012">
    <property type="protein sequence ID" value="SDE53947.1"/>
    <property type="molecule type" value="Genomic_DNA"/>
</dbReference>
<dbReference type="PROSITE" id="PS50893">
    <property type="entry name" value="ABC_TRANSPORTER_2"/>
    <property type="match status" value="1"/>
</dbReference>
<dbReference type="GO" id="GO:0140359">
    <property type="term" value="F:ABC-type transporter activity"/>
    <property type="evidence" value="ECO:0007669"/>
    <property type="project" value="UniProtKB-ARBA"/>
</dbReference>
<evidence type="ECO:0000256" key="1">
    <source>
        <dbReference type="ARBA" id="ARBA00022448"/>
    </source>
</evidence>
<dbReference type="SUPFAM" id="SSF50331">
    <property type="entry name" value="MOP-like"/>
    <property type="match status" value="1"/>
</dbReference>
<evidence type="ECO:0000256" key="2">
    <source>
        <dbReference type="ARBA" id="ARBA00022475"/>
    </source>
</evidence>
<dbReference type="AlphaFoldDB" id="A0A1G7DR45"/>
<keyword evidence="2" id="KW-1003">Cell membrane</keyword>
<dbReference type="Proteomes" id="UP000182744">
    <property type="component" value="Unassembled WGS sequence"/>
</dbReference>
<dbReference type="PROSITE" id="PS00211">
    <property type="entry name" value="ABC_TRANSPORTER_1"/>
    <property type="match status" value="1"/>
</dbReference>
<evidence type="ECO:0000256" key="6">
    <source>
        <dbReference type="ARBA" id="ARBA00023136"/>
    </source>
</evidence>
<evidence type="ECO:0000256" key="5">
    <source>
        <dbReference type="ARBA" id="ARBA00022967"/>
    </source>
</evidence>
<evidence type="ECO:0000313" key="11">
    <source>
        <dbReference type="Proteomes" id="UP000182744"/>
    </source>
</evidence>
<dbReference type="RefSeq" id="WP_074663185.1">
    <property type="nucleotide sequence ID" value="NZ_FNAU01000012.1"/>
</dbReference>
<dbReference type="Pfam" id="PF00005">
    <property type="entry name" value="ABC_tran"/>
    <property type="match status" value="1"/>
</dbReference>
<reference evidence="9" key="3">
    <citation type="submission" date="2023-10" db="EMBL/GenBank/DDBJ databases">
        <title>Whole Genome based description of the genera Actinobaculum and Actinotignum reveals a complex phylogenetic relationship within the species included in the genus Actinotignum.</title>
        <authorList>
            <person name="Jensen C.S."/>
            <person name="Dargis R."/>
            <person name="Kemp M."/>
            <person name="Christensen J.J."/>
        </authorList>
    </citation>
    <scope>NUCLEOTIDE SEQUENCE</scope>
    <source>
        <strain evidence="9">Actinobaculum_suis_CCUG19206T</strain>
    </source>
</reference>